<dbReference type="InterPro" id="IPR019734">
    <property type="entry name" value="TPR_rpt"/>
</dbReference>
<name>D8LQH4_ECTSI</name>
<dbReference type="InParanoid" id="D8LQH4"/>
<organism evidence="3 4">
    <name type="scientific">Ectocarpus siliculosus</name>
    <name type="common">Brown alga</name>
    <name type="synonym">Conferva siliculosa</name>
    <dbReference type="NCBI Taxonomy" id="2880"/>
    <lineage>
        <taxon>Eukaryota</taxon>
        <taxon>Sar</taxon>
        <taxon>Stramenopiles</taxon>
        <taxon>Ochrophyta</taxon>
        <taxon>PX clade</taxon>
        <taxon>Phaeophyceae</taxon>
        <taxon>Ectocarpales</taxon>
        <taxon>Ectocarpaceae</taxon>
        <taxon>Ectocarpus</taxon>
    </lineage>
</organism>
<dbReference type="InterPro" id="IPR011990">
    <property type="entry name" value="TPR-like_helical_dom_sf"/>
</dbReference>
<dbReference type="OrthoDB" id="64915at2759"/>
<evidence type="ECO:0000313" key="3">
    <source>
        <dbReference type="EMBL" id="CBN78738.1"/>
    </source>
</evidence>
<evidence type="ECO:0000256" key="1">
    <source>
        <dbReference type="PROSITE-ProRule" id="PRU00339"/>
    </source>
</evidence>
<dbReference type="STRING" id="2880.D8LQH4"/>
<dbReference type="eggNOG" id="ENOG502QS4P">
    <property type="taxonomic scope" value="Eukaryota"/>
</dbReference>
<dbReference type="Gene3D" id="1.25.40.10">
    <property type="entry name" value="Tetratricopeptide repeat domain"/>
    <property type="match status" value="1"/>
</dbReference>
<dbReference type="SUPFAM" id="SSF48452">
    <property type="entry name" value="TPR-like"/>
    <property type="match status" value="1"/>
</dbReference>
<protein>
    <submittedName>
        <fullName evidence="3">Uncharacterized protein</fullName>
    </submittedName>
</protein>
<evidence type="ECO:0000313" key="4">
    <source>
        <dbReference type="Proteomes" id="UP000002630"/>
    </source>
</evidence>
<reference evidence="3 4" key="1">
    <citation type="journal article" date="2010" name="Nature">
        <title>The Ectocarpus genome and the independent evolution of multicellularity in brown algae.</title>
        <authorList>
            <person name="Cock J.M."/>
            <person name="Sterck L."/>
            <person name="Rouze P."/>
            <person name="Scornet D."/>
            <person name="Allen A.E."/>
            <person name="Amoutzias G."/>
            <person name="Anthouard V."/>
            <person name="Artiguenave F."/>
            <person name="Aury J.M."/>
            <person name="Badger J.H."/>
            <person name="Beszteri B."/>
            <person name="Billiau K."/>
            <person name="Bonnet E."/>
            <person name="Bothwell J.H."/>
            <person name="Bowler C."/>
            <person name="Boyen C."/>
            <person name="Brownlee C."/>
            <person name="Carrano C.J."/>
            <person name="Charrier B."/>
            <person name="Cho G.Y."/>
            <person name="Coelho S.M."/>
            <person name="Collen J."/>
            <person name="Corre E."/>
            <person name="Da Silva C."/>
            <person name="Delage L."/>
            <person name="Delaroque N."/>
            <person name="Dittami S.M."/>
            <person name="Doulbeau S."/>
            <person name="Elias M."/>
            <person name="Farnham G."/>
            <person name="Gachon C.M."/>
            <person name="Gschloessl B."/>
            <person name="Heesch S."/>
            <person name="Jabbari K."/>
            <person name="Jubin C."/>
            <person name="Kawai H."/>
            <person name="Kimura K."/>
            <person name="Kloareg B."/>
            <person name="Kupper F.C."/>
            <person name="Lang D."/>
            <person name="Le Bail A."/>
            <person name="Leblanc C."/>
            <person name="Lerouge P."/>
            <person name="Lohr M."/>
            <person name="Lopez P.J."/>
            <person name="Martens C."/>
            <person name="Maumus F."/>
            <person name="Michel G."/>
            <person name="Miranda-Saavedra D."/>
            <person name="Morales J."/>
            <person name="Moreau H."/>
            <person name="Motomura T."/>
            <person name="Nagasato C."/>
            <person name="Napoli C.A."/>
            <person name="Nelson D.R."/>
            <person name="Nyvall-Collen P."/>
            <person name="Peters A.F."/>
            <person name="Pommier C."/>
            <person name="Potin P."/>
            <person name="Poulain J."/>
            <person name="Quesneville H."/>
            <person name="Read B."/>
            <person name="Rensing S.A."/>
            <person name="Ritter A."/>
            <person name="Rousvoal S."/>
            <person name="Samanta M."/>
            <person name="Samson G."/>
            <person name="Schroeder D.C."/>
            <person name="Segurens B."/>
            <person name="Strittmatter M."/>
            <person name="Tonon T."/>
            <person name="Tregear J.W."/>
            <person name="Valentin K."/>
            <person name="von Dassow P."/>
            <person name="Yamagishi T."/>
            <person name="Van de Peer Y."/>
            <person name="Wincker P."/>
        </authorList>
    </citation>
    <scope>NUCLEOTIDE SEQUENCE [LARGE SCALE GENOMIC DNA]</scope>
    <source>
        <strain evidence="4">Ec32 / CCAP1310/4</strain>
    </source>
</reference>
<proteinExistence type="predicted"/>
<sequence length="557" mass="60923">MSAECCVNRWIGTTILPTPGAGSAKLSYVLLQKLLKLSEYLPQPRGNAASDDAASADGDNNTATATGGRGFCFKYVITDFSHANFGFWMNHPRLQELFTLGVVDFAVFDAEARPGEVGGGKGTTKRDAESEPPPPPPPEEGSDPAASGSCVGGGDAGLWGSGCLRLELSGEELRPGDLDNPVIVVANYVFDSLKQDAFRVHGGVLEELLCTTSIPSSGDVDPSSLAPELLRYMRCSWSPVRRRPAECYPDDARLAKALEALAASHHQASFLVPVGAVRAVDCLRALSKGGKALVIAGDKGYVHDSELEGTRDPHLAVHGSFSCMVNFKLLHLMCEAEGGSVLHSQHLDGFKCSAMGYGLDPKAYPQFRMTFKESTACFSPNGFSSFQRQLKDESRGLGLRPALALLRLSQHDPDVFYKFKQVFIDKGPYAGEKLQNDIRRDVKLVHELYFPLQPSKDVAFEIGRIFMGLKDFDSAAELFRDSQRYCGVHHVSWYNMGVCFFYLHHLDQAEKCFSESLALCPDYPDAIKWRQKLADVKSFLAGNEPQQPQEQQPQAAV</sequence>
<accession>D8LQH4</accession>
<feature type="repeat" description="TPR" evidence="1">
    <location>
        <begin position="490"/>
        <end position="523"/>
    </location>
</feature>
<evidence type="ECO:0000256" key="2">
    <source>
        <dbReference type="SAM" id="MobiDB-lite"/>
    </source>
</evidence>
<keyword evidence="4" id="KW-1185">Reference proteome</keyword>
<dbReference type="Pfam" id="PF00515">
    <property type="entry name" value="TPR_1"/>
    <property type="match status" value="1"/>
</dbReference>
<dbReference type="PROSITE" id="PS50005">
    <property type="entry name" value="TPR"/>
    <property type="match status" value="1"/>
</dbReference>
<dbReference type="EMBL" id="FN648818">
    <property type="protein sequence ID" value="CBN78738.1"/>
    <property type="molecule type" value="Genomic_DNA"/>
</dbReference>
<feature type="region of interest" description="Disordered" evidence="2">
    <location>
        <begin position="114"/>
        <end position="150"/>
    </location>
</feature>
<dbReference type="Proteomes" id="UP000002630">
    <property type="component" value="Linkage Group LG04"/>
</dbReference>
<dbReference type="AlphaFoldDB" id="D8LQH4"/>
<gene>
    <name evidence="3" type="ORF">Esi_0006_0111</name>
</gene>
<keyword evidence="1" id="KW-0802">TPR repeat</keyword>
<dbReference type="EMBL" id="FN649729">
    <property type="protein sequence ID" value="CBN78738.1"/>
    <property type="molecule type" value="Genomic_DNA"/>
</dbReference>
<dbReference type="SMART" id="SM00028">
    <property type="entry name" value="TPR"/>
    <property type="match status" value="2"/>
</dbReference>